<dbReference type="eggNOG" id="ENOG5033IVK">
    <property type="taxonomic scope" value="Bacteria"/>
</dbReference>
<dbReference type="STRING" id="371731.Rsw2DRAFT_1071"/>
<evidence type="ECO:0000313" key="2">
    <source>
        <dbReference type="EMBL" id="EEW26000.1"/>
    </source>
</evidence>
<organism evidence="2 3">
    <name type="scientific">Rhodobacter ferrooxidans</name>
    <dbReference type="NCBI Taxonomy" id="371731"/>
    <lineage>
        <taxon>Bacteria</taxon>
        <taxon>Pseudomonadati</taxon>
        <taxon>Pseudomonadota</taxon>
        <taxon>Alphaproteobacteria</taxon>
        <taxon>Rhodobacterales</taxon>
        <taxon>Rhodobacter group</taxon>
        <taxon>Rhodobacter</taxon>
    </lineage>
</organism>
<comment type="caution">
    <text evidence="2">The sequence shown here is derived from an EMBL/GenBank/DDBJ whole genome shotgun (WGS) entry which is preliminary data.</text>
</comment>
<protein>
    <submittedName>
        <fullName evidence="2">Uncharacterized protein</fullName>
    </submittedName>
</protein>
<reference evidence="2 3" key="1">
    <citation type="submission" date="2009-08" db="EMBL/GenBank/DDBJ databases">
        <title>The draft genome of Rhodobacter sp. SW2.</title>
        <authorList>
            <consortium name="US DOE Joint Genome Institute (JGI-PGF)"/>
            <person name="Lucas S."/>
            <person name="Copeland A."/>
            <person name="Lapidus A."/>
            <person name="Glavina del Rio T."/>
            <person name="Tice H."/>
            <person name="Bruce D."/>
            <person name="Goodwin L."/>
            <person name="Pitluck S."/>
            <person name="Larimer F."/>
            <person name="Land M.L."/>
            <person name="Hauser L."/>
            <person name="Emerson D."/>
        </authorList>
    </citation>
    <scope>NUCLEOTIDE SEQUENCE [LARGE SCALE GENOMIC DNA]</scope>
    <source>
        <strain evidence="2 3">SW2</strain>
    </source>
</reference>
<feature type="chain" id="PRO_5002989728" evidence="1">
    <location>
        <begin position="21"/>
        <end position="236"/>
    </location>
</feature>
<feature type="signal peptide" evidence="1">
    <location>
        <begin position="1"/>
        <end position="20"/>
    </location>
</feature>
<keyword evidence="3" id="KW-1185">Reference proteome</keyword>
<evidence type="ECO:0000256" key="1">
    <source>
        <dbReference type="SAM" id="SignalP"/>
    </source>
</evidence>
<evidence type="ECO:0000313" key="3">
    <source>
        <dbReference type="Proteomes" id="UP000010121"/>
    </source>
</evidence>
<keyword evidence="1" id="KW-0732">Signal</keyword>
<sequence length="236" mass="25530">MPYPKVSLALCLVFGVPALAATEPCLTHADLAAGIQVSTEDGRVYQVKESASGKKVEIQHVWTPGDTGFTSVLVTRMGLYLLSDFRTYFSPPSTGTDFIVGGHEGTEQLDRFKYANSAFPQPQPGSIFASAVRITHDFQSPSTGPQETEKYKVDAVYSFLAEQSVSISKCDYRMIPVEVTMAAQGETFLQRRQLYFPDLGFSVITATGDDAYGQAGKNGITGFARQTPAVPAAFSD</sequence>
<gene>
    <name evidence="2" type="ORF">Rsw2DRAFT_1071</name>
</gene>
<proteinExistence type="predicted"/>
<name>C8RZ43_9RHOB</name>
<dbReference type="RefSeq" id="WP_008028818.1">
    <property type="nucleotide sequence ID" value="NZ_ACYY01000005.1"/>
</dbReference>
<dbReference type="AlphaFoldDB" id="C8RZ43"/>
<dbReference type="EMBL" id="ACYY01000005">
    <property type="protein sequence ID" value="EEW26000.1"/>
    <property type="molecule type" value="Genomic_DNA"/>
</dbReference>
<dbReference type="Proteomes" id="UP000010121">
    <property type="component" value="Unassembled WGS sequence"/>
</dbReference>
<accession>C8RZ43</accession>